<evidence type="ECO:0000313" key="1">
    <source>
        <dbReference type="EMBL" id="SHN46914.1"/>
    </source>
</evidence>
<dbReference type="AlphaFoldDB" id="A0A1M7RKW7"/>
<evidence type="ECO:0000313" key="2">
    <source>
        <dbReference type="Proteomes" id="UP000184440"/>
    </source>
</evidence>
<keyword evidence="2" id="KW-1185">Reference proteome</keyword>
<gene>
    <name evidence="1" type="ORF">SAMN05443668_1199</name>
</gene>
<organism evidence="1 2">
    <name type="scientific">Cryptosporangium aurantiacum</name>
    <dbReference type="NCBI Taxonomy" id="134849"/>
    <lineage>
        <taxon>Bacteria</taxon>
        <taxon>Bacillati</taxon>
        <taxon>Actinomycetota</taxon>
        <taxon>Actinomycetes</taxon>
        <taxon>Cryptosporangiales</taxon>
        <taxon>Cryptosporangiaceae</taxon>
        <taxon>Cryptosporangium</taxon>
    </lineage>
</organism>
<name>A0A1M7RKW7_9ACTN</name>
<dbReference type="EMBL" id="FRCS01000019">
    <property type="protein sequence ID" value="SHN46914.1"/>
    <property type="molecule type" value="Genomic_DNA"/>
</dbReference>
<proteinExistence type="predicted"/>
<accession>A0A1M7RKW7</accession>
<dbReference type="Proteomes" id="UP000184440">
    <property type="component" value="Unassembled WGS sequence"/>
</dbReference>
<reference evidence="1 2" key="1">
    <citation type="submission" date="2016-11" db="EMBL/GenBank/DDBJ databases">
        <authorList>
            <person name="Jaros S."/>
            <person name="Januszkiewicz K."/>
            <person name="Wedrychowicz H."/>
        </authorList>
    </citation>
    <scope>NUCLEOTIDE SEQUENCE [LARGE SCALE GENOMIC DNA]</scope>
    <source>
        <strain evidence="1 2">DSM 46144</strain>
    </source>
</reference>
<sequence>MSAESRPDNAGATEFEPYTLMTLNGDTVSVGRVVTLAQRQAAGRILEKRVPHLTPVQRIAVVDAMAYWMGETGDDELVMALAEAVCPNDRAAAMLAGAFS</sequence>
<protein>
    <submittedName>
        <fullName evidence="1">Uncharacterized protein</fullName>
    </submittedName>
</protein>
<dbReference type="OrthoDB" id="9969122at2"/>
<dbReference type="RefSeq" id="WP_073264323.1">
    <property type="nucleotide sequence ID" value="NZ_FRCS01000019.1"/>
</dbReference>